<accession>A0A7G1G9L1</accession>
<feature type="transmembrane region" description="Helical" evidence="1">
    <location>
        <begin position="119"/>
        <end position="137"/>
    </location>
</feature>
<organism evidence="2 3">
    <name type="scientific">Tepiditoga spiralis</name>
    <dbReference type="NCBI Taxonomy" id="2108365"/>
    <lineage>
        <taxon>Bacteria</taxon>
        <taxon>Thermotogati</taxon>
        <taxon>Thermotogota</taxon>
        <taxon>Thermotogae</taxon>
        <taxon>Petrotogales</taxon>
        <taxon>Petrotogaceae</taxon>
        <taxon>Tepiditoga</taxon>
    </lineage>
</organism>
<feature type="transmembrane region" description="Helical" evidence="1">
    <location>
        <begin position="9"/>
        <end position="25"/>
    </location>
</feature>
<proteinExistence type="predicted"/>
<dbReference type="RefSeq" id="WP_190614787.1">
    <property type="nucleotide sequence ID" value="NZ_AP018712.1"/>
</dbReference>
<evidence type="ECO:0000313" key="2">
    <source>
        <dbReference type="EMBL" id="BBE31924.1"/>
    </source>
</evidence>
<protein>
    <submittedName>
        <fullName evidence="2">Uncharacterized protein</fullName>
    </submittedName>
</protein>
<keyword evidence="1" id="KW-0812">Transmembrane</keyword>
<gene>
    <name evidence="2" type="ORF">OSSY52_20650</name>
</gene>
<dbReference type="KEGG" id="ocy:OSSY52_20650"/>
<dbReference type="AlphaFoldDB" id="A0A7G1G9L1"/>
<feature type="transmembrane region" description="Helical" evidence="1">
    <location>
        <begin position="93"/>
        <end position="112"/>
    </location>
</feature>
<keyword evidence="1" id="KW-0472">Membrane</keyword>
<reference evidence="2 3" key="1">
    <citation type="submission" date="2018-06" db="EMBL/GenBank/DDBJ databases">
        <title>Genome sequencing of Oceanotoga sp. sy52.</title>
        <authorList>
            <person name="Mori K."/>
        </authorList>
    </citation>
    <scope>NUCLEOTIDE SEQUENCE [LARGE SCALE GENOMIC DNA]</scope>
    <source>
        <strain evidence="3">sy52</strain>
    </source>
</reference>
<feature type="transmembrane region" description="Helical" evidence="1">
    <location>
        <begin position="59"/>
        <end position="81"/>
    </location>
</feature>
<sequence length="154" mass="18466">MLLFLKNKIAYTSLIVVTFYMIFILSRFLRIAPTIISILLPLGMFYLNKKNSIIYTVSLIFLIFISGFIIESIGIFVFFFVPILIYKFNLPKFIYIVYTFLLYALLPFYKLYIPLKNNILLISLYVIYYIFIMYYPILLNYLKKDIDKFLNKWG</sequence>
<keyword evidence="1" id="KW-1133">Transmembrane helix</keyword>
<name>A0A7G1G9L1_9BACT</name>
<dbReference type="EMBL" id="AP018712">
    <property type="protein sequence ID" value="BBE31924.1"/>
    <property type="molecule type" value="Genomic_DNA"/>
</dbReference>
<evidence type="ECO:0000256" key="1">
    <source>
        <dbReference type="SAM" id="Phobius"/>
    </source>
</evidence>
<evidence type="ECO:0000313" key="3">
    <source>
        <dbReference type="Proteomes" id="UP000516361"/>
    </source>
</evidence>
<keyword evidence="3" id="KW-1185">Reference proteome</keyword>
<dbReference type="InParanoid" id="A0A7G1G9L1"/>
<dbReference type="Proteomes" id="UP000516361">
    <property type="component" value="Chromosome"/>
</dbReference>